<feature type="region of interest" description="Disordered" evidence="1">
    <location>
        <begin position="290"/>
        <end position="337"/>
    </location>
</feature>
<gene>
    <name evidence="2" type="ORF">SEMRO_1150_G246680.1</name>
</gene>
<organism evidence="2 3">
    <name type="scientific">Seminavis robusta</name>
    <dbReference type="NCBI Taxonomy" id="568900"/>
    <lineage>
        <taxon>Eukaryota</taxon>
        <taxon>Sar</taxon>
        <taxon>Stramenopiles</taxon>
        <taxon>Ochrophyta</taxon>
        <taxon>Bacillariophyta</taxon>
        <taxon>Bacillariophyceae</taxon>
        <taxon>Bacillariophycidae</taxon>
        <taxon>Naviculales</taxon>
        <taxon>Naviculaceae</taxon>
        <taxon>Seminavis</taxon>
    </lineage>
</organism>
<feature type="compositionally biased region" description="Polar residues" evidence="1">
    <location>
        <begin position="47"/>
        <end position="57"/>
    </location>
</feature>
<keyword evidence="3" id="KW-1185">Reference proteome</keyword>
<name>A0A9N8EKX4_9STRA</name>
<proteinExistence type="predicted"/>
<sequence>MCLQELWNVRRFGGAANGADPTTCTSSSKRGRKGSLHLKRLRRSNNKKTSSLGTLSDTFDETTWNHEPTETHHHHHHHDTTTTTHATHATTNTNTTNTDVHLCKLRKKEIGSVDASRSYAYLSNHVRVNQERQQRDIPLLTRCSILDEMARGKAVEMAHANQILTPYRSDTLVEHVQKTLSLQLLHQLTMHGIDNPARQCILDSRFVKFGMGTCRGADGLIYVSQLFQGTPPPKKTTPSLPSATTNSPSDDFSRVFVVPTDVVTKNPATRKVPTIDIRVDPVLLMSKHSKSRRQLLLQRRAQSETSLGSSNNKKRRYPYTTLSTTITTQAQPQQPTS</sequence>
<evidence type="ECO:0000313" key="2">
    <source>
        <dbReference type="EMBL" id="CAB9520964.1"/>
    </source>
</evidence>
<feature type="region of interest" description="Disordered" evidence="1">
    <location>
        <begin position="13"/>
        <end position="96"/>
    </location>
</feature>
<feature type="compositionally biased region" description="Low complexity" evidence="1">
    <location>
        <begin position="81"/>
        <end position="96"/>
    </location>
</feature>
<dbReference type="Proteomes" id="UP001153069">
    <property type="component" value="Unassembled WGS sequence"/>
</dbReference>
<feature type="compositionally biased region" description="Basic residues" evidence="1">
    <location>
        <begin position="29"/>
        <end position="46"/>
    </location>
</feature>
<protein>
    <submittedName>
        <fullName evidence="2">Uncharacterized protein</fullName>
    </submittedName>
</protein>
<dbReference type="EMBL" id="CAICTM010001148">
    <property type="protein sequence ID" value="CAB9520964.1"/>
    <property type="molecule type" value="Genomic_DNA"/>
</dbReference>
<evidence type="ECO:0000256" key="1">
    <source>
        <dbReference type="SAM" id="MobiDB-lite"/>
    </source>
</evidence>
<feature type="compositionally biased region" description="Low complexity" evidence="1">
    <location>
        <begin position="236"/>
        <end position="245"/>
    </location>
</feature>
<accession>A0A9N8EKX4</accession>
<comment type="caution">
    <text evidence="2">The sequence shown here is derived from an EMBL/GenBank/DDBJ whole genome shotgun (WGS) entry which is preliminary data.</text>
</comment>
<evidence type="ECO:0000313" key="3">
    <source>
        <dbReference type="Proteomes" id="UP001153069"/>
    </source>
</evidence>
<feature type="region of interest" description="Disordered" evidence="1">
    <location>
        <begin position="231"/>
        <end position="252"/>
    </location>
</feature>
<dbReference type="AlphaFoldDB" id="A0A9N8EKX4"/>
<reference evidence="2" key="1">
    <citation type="submission" date="2020-06" db="EMBL/GenBank/DDBJ databases">
        <authorList>
            <consortium name="Plant Systems Biology data submission"/>
        </authorList>
    </citation>
    <scope>NUCLEOTIDE SEQUENCE</scope>
    <source>
        <strain evidence="2">D6</strain>
    </source>
</reference>
<feature type="compositionally biased region" description="Low complexity" evidence="1">
    <location>
        <begin position="320"/>
        <end position="337"/>
    </location>
</feature>